<dbReference type="Gene3D" id="3.30.1370.120">
    <property type="match status" value="1"/>
</dbReference>
<name>A0A9Q2FPI8_GLUJA</name>
<evidence type="ECO:0000313" key="2">
    <source>
        <dbReference type="Proteomes" id="UP000661006"/>
    </source>
</evidence>
<comment type="caution">
    <text evidence="1">The sequence shown here is derived from an EMBL/GenBank/DDBJ whole genome shotgun (WGS) entry which is preliminary data.</text>
</comment>
<evidence type="ECO:0008006" key="3">
    <source>
        <dbReference type="Google" id="ProtNLM"/>
    </source>
</evidence>
<dbReference type="EMBL" id="JABCQN010000012">
    <property type="protein sequence ID" value="MBF0872091.1"/>
    <property type="molecule type" value="Genomic_DNA"/>
</dbReference>
<dbReference type="RefSeq" id="WP_061928675.1">
    <property type="nucleotide sequence ID" value="NZ_JABCQN010000012.1"/>
</dbReference>
<dbReference type="InterPro" id="IPR038591">
    <property type="entry name" value="NolW-like_sf"/>
</dbReference>
<gene>
    <name evidence="1" type="ORF">HKD32_14805</name>
</gene>
<dbReference type="AlphaFoldDB" id="A0A9Q2FPI8"/>
<dbReference type="Gene3D" id="3.55.50.30">
    <property type="match status" value="1"/>
</dbReference>
<protein>
    <recommendedName>
        <fullName evidence="3">Type III secretion protein</fullName>
    </recommendedName>
</protein>
<dbReference type="GeneID" id="81475962"/>
<accession>A0A9Q2FPI8</accession>
<dbReference type="Proteomes" id="UP000661006">
    <property type="component" value="Unassembled WGS sequence"/>
</dbReference>
<reference evidence="1" key="2">
    <citation type="submission" date="2020-11" db="EMBL/GenBank/DDBJ databases">
        <title>Description of novel Gluconobacter species.</title>
        <authorList>
            <person name="Cleenwerck I."/>
            <person name="Cnockaert M."/>
            <person name="Borremans W."/>
            <person name="Wieme A.D."/>
            <person name="De Vuyst L."/>
            <person name="Vandamme P."/>
        </authorList>
    </citation>
    <scope>NUCLEOTIDE SEQUENCE</scope>
    <source>
        <strain evidence="1">R71697</strain>
    </source>
</reference>
<organism evidence="1 2">
    <name type="scientific">Gluconobacter japonicus</name>
    <dbReference type="NCBI Taxonomy" id="376620"/>
    <lineage>
        <taxon>Bacteria</taxon>
        <taxon>Pseudomonadati</taxon>
        <taxon>Pseudomonadota</taxon>
        <taxon>Alphaproteobacteria</taxon>
        <taxon>Acetobacterales</taxon>
        <taxon>Acetobacteraceae</taxon>
        <taxon>Gluconobacter</taxon>
    </lineage>
</organism>
<proteinExistence type="predicted"/>
<sequence>MTPTGDGLQVSSPNNRATRSSVWALAKTTVHVGLTVIALSQPLRAAPLYLPETGQFTMLQGSVIQALDQFGADIDLHVSSDPSLTQPVRKGLTASTPRGFLNRICTDYHLDWYFDGQTLFVTPASETVSEDVALDGVPFPTLTESLKARQISDARFLVRRTPDGQHITVFGPPRFRALVNQTIAALGEVQSDGVTIYRGSTMQKIPPR</sequence>
<evidence type="ECO:0000313" key="1">
    <source>
        <dbReference type="EMBL" id="MBF0872091.1"/>
    </source>
</evidence>
<reference evidence="1" key="1">
    <citation type="submission" date="2020-04" db="EMBL/GenBank/DDBJ databases">
        <authorList>
            <person name="Sombolestani A."/>
        </authorList>
    </citation>
    <scope>NUCLEOTIDE SEQUENCE</scope>
    <source>
        <strain evidence="1">R71697</strain>
    </source>
</reference>